<dbReference type="PANTHER" id="PTHR15654">
    <property type="entry name" value="COILED-COIL DOMAIN-CONTAINING PROTEIN 113-RELATED"/>
    <property type="match status" value="1"/>
</dbReference>
<keyword evidence="7" id="KW-1185">Reference proteome</keyword>
<dbReference type="InterPro" id="IPR025254">
    <property type="entry name" value="CCDC113/CCDC96_CC"/>
</dbReference>
<name>A0A1D1UM69_RAMVA</name>
<sequence>MDVSAAEAGSLSSYKAHLAAWKAAQAENLEIQAHLITHFLERETPSERISRKSNPVVQTAQDFDDYDFHLKQFLELKSLHHEIKQRAIAQYDELRDERRALEKQAEKEWKELEDMHLQAALNVQSRTGHPLNPEVVQLQLQKIADKTLEWRESNLDDVGSAYQKYRLEEALKKHRIEQGTEVYEEEALTQYEELKAELKEAESKLANQSAQFRGFTERETSAVNEVTHMNEKLERLADLGADFQDKLEETDEEETKVKSVLTKAKLRRDRARQRKEKVEEKAELLVRPRLAVDFHEKVRLRNTLVKKIATAKQDYCKAAENPAEAKHETGNAPVWEVLPEDFHNPQTLIRINEYTEDRLPTHISFRFPG</sequence>
<evidence type="ECO:0000256" key="3">
    <source>
        <dbReference type="ARBA" id="ARBA00023273"/>
    </source>
</evidence>
<dbReference type="PANTHER" id="PTHR15654:SF1">
    <property type="entry name" value="COILED-COIL DOMAIN-CONTAINING PROTEIN 96"/>
    <property type="match status" value="1"/>
</dbReference>
<dbReference type="GO" id="GO:0060271">
    <property type="term" value="P:cilium assembly"/>
    <property type="evidence" value="ECO:0007669"/>
    <property type="project" value="TreeGrafter"/>
</dbReference>
<dbReference type="Proteomes" id="UP000186922">
    <property type="component" value="Unassembled WGS sequence"/>
</dbReference>
<organism evidence="6 7">
    <name type="scientific">Ramazzottius varieornatus</name>
    <name type="common">Water bear</name>
    <name type="synonym">Tardigrade</name>
    <dbReference type="NCBI Taxonomy" id="947166"/>
    <lineage>
        <taxon>Eukaryota</taxon>
        <taxon>Metazoa</taxon>
        <taxon>Ecdysozoa</taxon>
        <taxon>Tardigrada</taxon>
        <taxon>Eutardigrada</taxon>
        <taxon>Parachela</taxon>
        <taxon>Hypsibioidea</taxon>
        <taxon>Ramazzottiidae</taxon>
        <taxon>Ramazzottius</taxon>
    </lineage>
</organism>
<dbReference type="Pfam" id="PF13870">
    <property type="entry name" value="CCDC113_CCDC96_CC"/>
    <property type="match status" value="1"/>
</dbReference>
<proteinExistence type="predicted"/>
<dbReference type="InterPro" id="IPR051885">
    <property type="entry name" value="CC_CF"/>
</dbReference>
<evidence type="ECO:0000313" key="6">
    <source>
        <dbReference type="EMBL" id="GAU90804.1"/>
    </source>
</evidence>
<evidence type="ECO:0000259" key="5">
    <source>
        <dbReference type="Pfam" id="PF13870"/>
    </source>
</evidence>
<reference evidence="6 7" key="1">
    <citation type="journal article" date="2016" name="Nat. Commun.">
        <title>Extremotolerant tardigrade genome and improved radiotolerance of human cultured cells by tardigrade-unique protein.</title>
        <authorList>
            <person name="Hashimoto T."/>
            <person name="Horikawa D.D."/>
            <person name="Saito Y."/>
            <person name="Kuwahara H."/>
            <person name="Kozuka-Hata H."/>
            <person name="Shin-I T."/>
            <person name="Minakuchi Y."/>
            <person name="Ohishi K."/>
            <person name="Motoyama A."/>
            <person name="Aizu T."/>
            <person name="Enomoto A."/>
            <person name="Kondo K."/>
            <person name="Tanaka S."/>
            <person name="Hara Y."/>
            <person name="Koshikawa S."/>
            <person name="Sagara H."/>
            <person name="Miura T."/>
            <person name="Yokobori S."/>
            <person name="Miyagawa K."/>
            <person name="Suzuki Y."/>
            <person name="Kubo T."/>
            <person name="Oyama M."/>
            <person name="Kohara Y."/>
            <person name="Fujiyama A."/>
            <person name="Arakawa K."/>
            <person name="Katayama T."/>
            <person name="Toyoda A."/>
            <person name="Kunieda T."/>
        </authorList>
    </citation>
    <scope>NUCLEOTIDE SEQUENCE [LARGE SCALE GENOMIC DNA]</scope>
    <source>
        <strain evidence="6 7">YOKOZUNA-1</strain>
    </source>
</reference>
<evidence type="ECO:0000256" key="4">
    <source>
        <dbReference type="SAM" id="Coils"/>
    </source>
</evidence>
<feature type="coiled-coil region" evidence="4">
    <location>
        <begin position="84"/>
        <end position="111"/>
    </location>
</feature>
<keyword evidence="3" id="KW-0966">Cell projection</keyword>
<evidence type="ECO:0000256" key="1">
    <source>
        <dbReference type="ARBA" id="ARBA00004138"/>
    </source>
</evidence>
<keyword evidence="2 4" id="KW-0175">Coiled coil</keyword>
<dbReference type="AlphaFoldDB" id="A0A1D1UM69"/>
<comment type="subcellular location">
    <subcellularLocation>
        <location evidence="1">Cell projection</location>
        <location evidence="1">Cilium</location>
    </subcellularLocation>
</comment>
<dbReference type="GO" id="GO:0036064">
    <property type="term" value="C:ciliary basal body"/>
    <property type="evidence" value="ECO:0007669"/>
    <property type="project" value="TreeGrafter"/>
</dbReference>
<dbReference type="OrthoDB" id="10646301at2759"/>
<feature type="domain" description="CCDC113/CCDC96 coiled-coil" evidence="5">
    <location>
        <begin position="173"/>
        <end position="315"/>
    </location>
</feature>
<comment type="caution">
    <text evidence="6">The sequence shown here is derived from an EMBL/GenBank/DDBJ whole genome shotgun (WGS) entry which is preliminary data.</text>
</comment>
<evidence type="ECO:0000256" key="2">
    <source>
        <dbReference type="ARBA" id="ARBA00023054"/>
    </source>
</evidence>
<dbReference type="GO" id="GO:0005930">
    <property type="term" value="C:axoneme"/>
    <property type="evidence" value="ECO:0007669"/>
    <property type="project" value="TreeGrafter"/>
</dbReference>
<protein>
    <recommendedName>
        <fullName evidence="5">CCDC113/CCDC96 coiled-coil domain-containing protein</fullName>
    </recommendedName>
</protein>
<evidence type="ECO:0000313" key="7">
    <source>
        <dbReference type="Proteomes" id="UP000186922"/>
    </source>
</evidence>
<gene>
    <name evidence="6" type="primary">RvY_03169-1</name>
    <name evidence="6" type="synonym">RvY_03169.1</name>
    <name evidence="6" type="ORF">RvY_03169</name>
</gene>
<accession>A0A1D1UM69</accession>
<dbReference type="EMBL" id="BDGG01000001">
    <property type="protein sequence ID" value="GAU90804.1"/>
    <property type="molecule type" value="Genomic_DNA"/>
</dbReference>
<feature type="coiled-coil region" evidence="4">
    <location>
        <begin position="184"/>
        <end position="283"/>
    </location>
</feature>